<evidence type="ECO:0000256" key="5">
    <source>
        <dbReference type="ARBA" id="ARBA00022989"/>
    </source>
</evidence>
<keyword evidence="6 10" id="KW-0472">Membrane</keyword>
<evidence type="ECO:0000256" key="4">
    <source>
        <dbReference type="ARBA" id="ARBA00022692"/>
    </source>
</evidence>
<accession>A0A246WTC3</accession>
<comment type="subcellular location">
    <subcellularLocation>
        <location evidence="1 9">Cell membrane</location>
        <topology evidence="1 9">Multi-pass membrane protein</topology>
    </subcellularLocation>
</comment>
<dbReference type="RefSeq" id="WP_088750420.1">
    <property type="nucleotide sequence ID" value="NZ_CP193789.1"/>
</dbReference>
<keyword evidence="2" id="KW-0813">Transport</keyword>
<proteinExistence type="inferred from homology"/>
<evidence type="ECO:0000313" key="12">
    <source>
        <dbReference type="Proteomes" id="UP000197596"/>
    </source>
</evidence>
<dbReference type="PANTHER" id="PTHR30561:SF0">
    <property type="entry name" value="GUANIDINIUM EXPORTER"/>
    <property type="match status" value="1"/>
</dbReference>
<evidence type="ECO:0000256" key="1">
    <source>
        <dbReference type="ARBA" id="ARBA00004651"/>
    </source>
</evidence>
<dbReference type="Gene3D" id="1.10.3730.20">
    <property type="match status" value="1"/>
</dbReference>
<dbReference type="Pfam" id="PF00893">
    <property type="entry name" value="Multi_Drug_Res"/>
    <property type="match status" value="1"/>
</dbReference>
<feature type="transmembrane region" description="Helical" evidence="10">
    <location>
        <begin position="5"/>
        <end position="24"/>
    </location>
</feature>
<feature type="transmembrane region" description="Helical" evidence="10">
    <location>
        <begin position="57"/>
        <end position="78"/>
    </location>
</feature>
<dbReference type="AlphaFoldDB" id="A0A246WTC3"/>
<keyword evidence="4 9" id="KW-0812">Transmembrane</keyword>
<comment type="similarity">
    <text evidence="7">Belongs to the drug/metabolite transporter (DMT) superfamily. Small multidrug resistance (SMR) (TC 2.A.7.1) family. Gdx/SugE subfamily.</text>
</comment>
<gene>
    <name evidence="11" type="ORF">CEJ42_06665</name>
</gene>
<dbReference type="InterPro" id="IPR037185">
    <property type="entry name" value="EmrE-like"/>
</dbReference>
<evidence type="ECO:0000256" key="10">
    <source>
        <dbReference type="SAM" id="Phobius"/>
    </source>
</evidence>
<comment type="caution">
    <text evidence="11">The sequence shown here is derived from an EMBL/GenBank/DDBJ whole genome shotgun (WGS) entry which is preliminary data.</text>
</comment>
<sequence length="105" mass="10922">MAWIYLALASVVEIIMAISLKYALGWTRLVPSMVGVAAAAGSVLFLTLAMRSLPAGTAYAIWTGTGSVGVAVLGIWLFNDALSPLRILCIGLIVAGTIGLRMLDA</sequence>
<keyword evidence="5 10" id="KW-1133">Transmembrane helix</keyword>
<name>A0A246WTC3_9BURK</name>
<evidence type="ECO:0000256" key="8">
    <source>
        <dbReference type="ARBA" id="ARBA00039168"/>
    </source>
</evidence>
<organism evidence="11 12">
    <name type="scientific">Herbaspirillum robiniae</name>
    <dbReference type="NCBI Taxonomy" id="2014887"/>
    <lineage>
        <taxon>Bacteria</taxon>
        <taxon>Pseudomonadati</taxon>
        <taxon>Pseudomonadota</taxon>
        <taxon>Betaproteobacteria</taxon>
        <taxon>Burkholderiales</taxon>
        <taxon>Oxalobacteraceae</taxon>
        <taxon>Herbaspirillum</taxon>
    </lineage>
</organism>
<protein>
    <recommendedName>
        <fullName evidence="8">Guanidinium exporter</fullName>
    </recommendedName>
</protein>
<keyword evidence="3" id="KW-1003">Cell membrane</keyword>
<evidence type="ECO:0000256" key="3">
    <source>
        <dbReference type="ARBA" id="ARBA00022475"/>
    </source>
</evidence>
<evidence type="ECO:0000256" key="9">
    <source>
        <dbReference type="RuleBase" id="RU003942"/>
    </source>
</evidence>
<feature type="transmembrane region" description="Helical" evidence="10">
    <location>
        <begin position="30"/>
        <end position="50"/>
    </location>
</feature>
<dbReference type="GO" id="GO:1990961">
    <property type="term" value="P:xenobiotic detoxification by transmembrane export across the plasma membrane"/>
    <property type="evidence" value="ECO:0007669"/>
    <property type="project" value="UniProtKB-ARBA"/>
</dbReference>
<dbReference type="EMBL" id="NJGU01000003">
    <property type="protein sequence ID" value="OWY30272.1"/>
    <property type="molecule type" value="Genomic_DNA"/>
</dbReference>
<reference evidence="11 12" key="1">
    <citation type="submission" date="2017-06" db="EMBL/GenBank/DDBJ databases">
        <title>Herbaspirillum phytohormonus sp. nov., isolated from the root nodule of Robinia pseudoacacia in lead-zinc mine.</title>
        <authorList>
            <person name="Fan M."/>
            <person name="Lin Y."/>
        </authorList>
    </citation>
    <scope>NUCLEOTIDE SEQUENCE [LARGE SCALE GENOMIC DNA]</scope>
    <source>
        <strain evidence="11 12">HZ10</strain>
    </source>
</reference>
<evidence type="ECO:0000256" key="2">
    <source>
        <dbReference type="ARBA" id="ARBA00022448"/>
    </source>
</evidence>
<dbReference type="GO" id="GO:0005886">
    <property type="term" value="C:plasma membrane"/>
    <property type="evidence" value="ECO:0007669"/>
    <property type="project" value="UniProtKB-SubCell"/>
</dbReference>
<evidence type="ECO:0000256" key="7">
    <source>
        <dbReference type="ARBA" id="ARBA00038151"/>
    </source>
</evidence>
<dbReference type="GO" id="GO:0022857">
    <property type="term" value="F:transmembrane transporter activity"/>
    <property type="evidence" value="ECO:0007669"/>
    <property type="project" value="InterPro"/>
</dbReference>
<evidence type="ECO:0000313" key="11">
    <source>
        <dbReference type="EMBL" id="OWY30272.1"/>
    </source>
</evidence>
<evidence type="ECO:0000256" key="6">
    <source>
        <dbReference type="ARBA" id="ARBA00023136"/>
    </source>
</evidence>
<dbReference type="Proteomes" id="UP000197596">
    <property type="component" value="Unassembled WGS sequence"/>
</dbReference>
<feature type="transmembrane region" description="Helical" evidence="10">
    <location>
        <begin position="84"/>
        <end position="103"/>
    </location>
</feature>
<dbReference type="SUPFAM" id="SSF103481">
    <property type="entry name" value="Multidrug resistance efflux transporter EmrE"/>
    <property type="match status" value="1"/>
</dbReference>
<dbReference type="PANTHER" id="PTHR30561">
    <property type="entry name" value="SMR FAMILY PROTON-DEPENDENT DRUG EFFLUX TRANSPORTER SUGE"/>
    <property type="match status" value="1"/>
</dbReference>
<dbReference type="InterPro" id="IPR000390">
    <property type="entry name" value="Small_drug/metabolite_transptr"/>
</dbReference>
<dbReference type="InterPro" id="IPR045324">
    <property type="entry name" value="Small_multidrug_res"/>
</dbReference>
<dbReference type="FunFam" id="1.10.3730.20:FF:000001">
    <property type="entry name" value="Quaternary ammonium compound resistance transporter SugE"/>
    <property type="match status" value="1"/>
</dbReference>